<dbReference type="InterPro" id="IPR035925">
    <property type="entry name" value="BSD_dom_sf"/>
</dbReference>
<name>A0ABR0T675_AURPU</name>
<feature type="compositionally biased region" description="Polar residues" evidence="1">
    <location>
        <begin position="401"/>
        <end position="420"/>
    </location>
</feature>
<feature type="region of interest" description="Disordered" evidence="1">
    <location>
        <begin position="121"/>
        <end position="147"/>
    </location>
</feature>
<evidence type="ECO:0000256" key="1">
    <source>
        <dbReference type="SAM" id="MobiDB-lite"/>
    </source>
</evidence>
<dbReference type="Pfam" id="PF03909">
    <property type="entry name" value="BSD"/>
    <property type="match status" value="1"/>
</dbReference>
<dbReference type="SMART" id="SM00751">
    <property type="entry name" value="BSD"/>
    <property type="match status" value="1"/>
</dbReference>
<dbReference type="Gene3D" id="1.10.3970.10">
    <property type="entry name" value="BSD domain"/>
    <property type="match status" value="1"/>
</dbReference>
<protein>
    <recommendedName>
        <fullName evidence="2">BSD domain-containing protein</fullName>
    </recommendedName>
</protein>
<dbReference type="EMBL" id="JASGXD010000023">
    <property type="protein sequence ID" value="KAK5999540.1"/>
    <property type="molecule type" value="Genomic_DNA"/>
</dbReference>
<feature type="domain" description="BSD" evidence="2">
    <location>
        <begin position="262"/>
        <end position="314"/>
    </location>
</feature>
<feature type="compositionally biased region" description="Basic and acidic residues" evidence="1">
    <location>
        <begin position="122"/>
        <end position="132"/>
    </location>
</feature>
<sequence length="448" mass="48588">MDFAYDQIQEESLPSDHDGQQNTNNTAPTLNAEFQQAFKAVSASPWGARLGGFFASAKKQGESLYSDAQKEYASRSEQAAKVAGELQKSIVESTRNISINVDAGAANTSFSDPTFALPETANAEKSKEKEVSNDAQPAAQATRPDSLPADIVKEATSLVSLLRSKATAATANINLQKIQAAEDAADEALLKFGTNIKSFLRDAVTVTAPSASSDSTEVLFETNDAEGKRVIHSSRFDAQLHVIHTSAQSFTSDPDSAEYAEFAKEFDIAAKTDAIAADLEKYPELRRAMEKLVPEKVEYATFWTRYYFLRKVIQEEEVRRREVLKGAAQTTDEDLTWGSDDSDDEEDKAPTPTKEKTPISTTPAATTTASTTLSSSTAPSTSTLKPEAPTSHHQHEEETKYVSSSDASYDMVSGTTSRATGSPKDEKSDKIAAAAAKIDEESDEEDWE</sequence>
<dbReference type="InterPro" id="IPR051494">
    <property type="entry name" value="BSD_domain-containing"/>
</dbReference>
<dbReference type="Proteomes" id="UP001341245">
    <property type="component" value="Unassembled WGS sequence"/>
</dbReference>
<feature type="region of interest" description="Disordered" evidence="1">
    <location>
        <begin position="1"/>
        <end position="28"/>
    </location>
</feature>
<evidence type="ECO:0000313" key="4">
    <source>
        <dbReference type="Proteomes" id="UP001341245"/>
    </source>
</evidence>
<accession>A0ABR0T675</accession>
<dbReference type="SUPFAM" id="SSF140383">
    <property type="entry name" value="BSD domain-like"/>
    <property type="match status" value="1"/>
</dbReference>
<feature type="compositionally biased region" description="Acidic residues" evidence="1">
    <location>
        <begin position="331"/>
        <end position="347"/>
    </location>
</feature>
<gene>
    <name evidence="3" type="ORF">QM012_005393</name>
</gene>
<feature type="compositionally biased region" description="Low complexity" evidence="1">
    <location>
        <begin position="360"/>
        <end position="384"/>
    </location>
</feature>
<keyword evidence="4" id="KW-1185">Reference proteome</keyword>
<proteinExistence type="predicted"/>
<organism evidence="3 4">
    <name type="scientific">Aureobasidium pullulans</name>
    <name type="common">Black yeast</name>
    <name type="synonym">Pullularia pullulans</name>
    <dbReference type="NCBI Taxonomy" id="5580"/>
    <lineage>
        <taxon>Eukaryota</taxon>
        <taxon>Fungi</taxon>
        <taxon>Dikarya</taxon>
        <taxon>Ascomycota</taxon>
        <taxon>Pezizomycotina</taxon>
        <taxon>Dothideomycetes</taxon>
        <taxon>Dothideomycetidae</taxon>
        <taxon>Dothideales</taxon>
        <taxon>Saccotheciaceae</taxon>
        <taxon>Aureobasidium</taxon>
    </lineage>
</organism>
<dbReference type="InterPro" id="IPR005607">
    <property type="entry name" value="BSD_dom"/>
</dbReference>
<evidence type="ECO:0000313" key="3">
    <source>
        <dbReference type="EMBL" id="KAK5999540.1"/>
    </source>
</evidence>
<feature type="region of interest" description="Disordered" evidence="1">
    <location>
        <begin position="331"/>
        <end position="448"/>
    </location>
</feature>
<dbReference type="PANTHER" id="PTHR16019:SF5">
    <property type="entry name" value="BSD DOMAIN-CONTAINING PROTEIN 1"/>
    <property type="match status" value="1"/>
</dbReference>
<comment type="caution">
    <text evidence="3">The sequence shown here is derived from an EMBL/GenBank/DDBJ whole genome shotgun (WGS) entry which is preliminary data.</text>
</comment>
<dbReference type="PANTHER" id="PTHR16019">
    <property type="entry name" value="SYNAPSE-ASSOCIATED PROTEIN"/>
    <property type="match status" value="1"/>
</dbReference>
<evidence type="ECO:0000259" key="2">
    <source>
        <dbReference type="PROSITE" id="PS50858"/>
    </source>
</evidence>
<dbReference type="PROSITE" id="PS50858">
    <property type="entry name" value="BSD"/>
    <property type="match status" value="1"/>
</dbReference>
<reference evidence="3 4" key="1">
    <citation type="submission" date="2023-11" db="EMBL/GenBank/DDBJ databases">
        <title>Draft genome sequence and annotation of the polyextremotolerant black yeast-like fungus Aureobasidium pullulans NRRL 62042.</title>
        <authorList>
            <person name="Dielentheis-Frenken M.R.E."/>
            <person name="Wibberg D."/>
            <person name="Blank L.M."/>
            <person name="Tiso T."/>
        </authorList>
    </citation>
    <scope>NUCLEOTIDE SEQUENCE [LARGE SCALE GENOMIC DNA]</scope>
    <source>
        <strain evidence="3 4">NRRL 62042</strain>
    </source>
</reference>